<keyword evidence="1" id="KW-0812">Transmembrane</keyword>
<proteinExistence type="predicted"/>
<comment type="caution">
    <text evidence="2">The sequence shown here is derived from an EMBL/GenBank/DDBJ whole genome shotgun (WGS) entry which is preliminary data.</text>
</comment>
<gene>
    <name evidence="2" type="ORF">AWB74_06056</name>
</gene>
<accession>A0A158KM39</accession>
<keyword evidence="3" id="KW-1185">Reference proteome</keyword>
<dbReference type="RefSeq" id="WP_061150314.1">
    <property type="nucleotide sequence ID" value="NZ_FCOM02000038.1"/>
</dbReference>
<keyword evidence="1" id="KW-1133">Transmembrane helix</keyword>
<dbReference type="EMBL" id="FCOM02000038">
    <property type="protein sequence ID" value="SAL81783.1"/>
    <property type="molecule type" value="Genomic_DNA"/>
</dbReference>
<reference evidence="2" key="1">
    <citation type="submission" date="2016-01" db="EMBL/GenBank/DDBJ databases">
        <authorList>
            <person name="Peeters C."/>
        </authorList>
    </citation>
    <scope>NUCLEOTIDE SEQUENCE [LARGE SCALE GENOMIC DNA]</scope>
    <source>
        <strain evidence="2">LMG 29317</strain>
    </source>
</reference>
<organism evidence="2 3">
    <name type="scientific">Caballeronia arvi</name>
    <dbReference type="NCBI Taxonomy" id="1777135"/>
    <lineage>
        <taxon>Bacteria</taxon>
        <taxon>Pseudomonadati</taxon>
        <taxon>Pseudomonadota</taxon>
        <taxon>Betaproteobacteria</taxon>
        <taxon>Burkholderiales</taxon>
        <taxon>Burkholderiaceae</taxon>
        <taxon>Caballeronia</taxon>
    </lineage>
</organism>
<evidence type="ECO:0000313" key="3">
    <source>
        <dbReference type="Proteomes" id="UP000055019"/>
    </source>
</evidence>
<protein>
    <submittedName>
        <fullName evidence="2">Uncharacterized protein</fullName>
    </submittedName>
</protein>
<dbReference type="AlphaFoldDB" id="A0A158KM39"/>
<sequence>MKISHLATVLLLSVSTIASIGSIGFVAQQFTVQRSAVRVVANTVVVERMQGMSDALAHIPDGERHAAVVGYGFTGDKDLEAALMAKRRELETSQNARAEELATNDKRLAMLLAACGFNAIVTIMSALALYELAASQRRRALDRPAPAESITRPTAA</sequence>
<evidence type="ECO:0000256" key="1">
    <source>
        <dbReference type="SAM" id="Phobius"/>
    </source>
</evidence>
<dbReference type="Proteomes" id="UP000055019">
    <property type="component" value="Unassembled WGS sequence"/>
</dbReference>
<name>A0A158KM39_9BURK</name>
<keyword evidence="1" id="KW-0472">Membrane</keyword>
<dbReference type="OrthoDB" id="9131602at2"/>
<feature type="transmembrane region" description="Helical" evidence="1">
    <location>
        <begin position="108"/>
        <end position="130"/>
    </location>
</feature>
<evidence type="ECO:0000313" key="2">
    <source>
        <dbReference type="EMBL" id="SAL81783.1"/>
    </source>
</evidence>